<evidence type="ECO:0000256" key="5">
    <source>
        <dbReference type="ARBA" id="ARBA00022695"/>
    </source>
</evidence>
<evidence type="ECO:0000313" key="20">
    <source>
        <dbReference type="EMBL" id="MDN4480074.1"/>
    </source>
</evidence>
<feature type="binding site" evidence="17">
    <location>
        <begin position="12"/>
        <end position="15"/>
    </location>
    <ligand>
        <name>UDP-N-acetyl-alpha-D-glucosamine</name>
        <dbReference type="ChEBI" id="CHEBI:57705"/>
    </ligand>
</feature>
<keyword evidence="21" id="KW-1185">Reference proteome</keyword>
<evidence type="ECO:0000313" key="21">
    <source>
        <dbReference type="Proteomes" id="UP001172708"/>
    </source>
</evidence>
<feature type="binding site" evidence="17">
    <location>
        <position position="79"/>
    </location>
    <ligand>
        <name>UDP-N-acetyl-alpha-D-glucosamine</name>
        <dbReference type="ChEBI" id="CHEBI:57705"/>
    </ligand>
</feature>
<evidence type="ECO:0000259" key="19">
    <source>
        <dbReference type="Pfam" id="PF12804"/>
    </source>
</evidence>
<feature type="binding site" evidence="17">
    <location>
        <position position="198"/>
    </location>
    <ligand>
        <name>UDP-N-acetyl-alpha-D-glucosamine</name>
        <dbReference type="ChEBI" id="CHEBI:57705"/>
    </ligand>
</feature>
<evidence type="ECO:0000256" key="9">
    <source>
        <dbReference type="ARBA" id="ARBA00022960"/>
    </source>
</evidence>
<comment type="function">
    <text evidence="16 17">Catalyzes the last two sequential reactions in the de novo biosynthetic pathway for UDP-N-acetylglucosamine (UDP-GlcNAc). The C-terminal domain catalyzes the transfer of acetyl group from acetyl coenzyme A to glucosamine-1-phosphate (GlcN-1-P) to produce N-acetylglucosamine-1-phosphate (GlcNAc-1-P), which is converted into UDP-GlcNAc by the transfer of uridine 5-monophosphate (from uridine 5-triphosphate), a reaction catalyzed by the N-terminal domain.</text>
</comment>
<feature type="binding site" evidence="17">
    <location>
        <position position="256"/>
    </location>
    <ligand>
        <name>Mg(2+)</name>
        <dbReference type="ChEBI" id="CHEBI:18420"/>
    </ligand>
</feature>
<keyword evidence="7 17" id="KW-0677">Repeat</keyword>
<keyword evidence="13 17" id="KW-0961">Cell wall biogenesis/degradation</keyword>
<evidence type="ECO:0000256" key="7">
    <source>
        <dbReference type="ARBA" id="ARBA00022737"/>
    </source>
</evidence>
<comment type="similarity">
    <text evidence="2 17">In the N-terminal section; belongs to the N-acetylglucosamine-1-phosphate uridyltransferase family.</text>
</comment>
<feature type="binding site" evidence="17">
    <location>
        <position position="394"/>
    </location>
    <ligand>
        <name>UDP-N-acetyl-alpha-D-glucosamine</name>
        <dbReference type="ChEBI" id="CHEBI:57705"/>
    </ligand>
</feature>
<dbReference type="InterPro" id="IPR029044">
    <property type="entry name" value="Nucleotide-diphossugar_trans"/>
</dbReference>
<feature type="binding site" evidence="17">
    <location>
        <position position="130"/>
    </location>
    <ligand>
        <name>Mg(2+)</name>
        <dbReference type="ChEBI" id="CHEBI:18420"/>
    </ligand>
</feature>
<evidence type="ECO:0000256" key="12">
    <source>
        <dbReference type="ARBA" id="ARBA00023315"/>
    </source>
</evidence>
<feature type="binding site" evidence="17">
    <location>
        <begin position="128"/>
        <end position="130"/>
    </location>
    <ligand>
        <name>UDP-N-acetyl-alpha-D-glucosamine</name>
        <dbReference type="ChEBI" id="CHEBI:57705"/>
    </ligand>
</feature>
<comment type="caution">
    <text evidence="20">The sequence shown here is derived from an EMBL/GenBank/DDBJ whole genome shotgun (WGS) entry which is preliminary data.</text>
</comment>
<evidence type="ECO:0000256" key="2">
    <source>
        <dbReference type="ARBA" id="ARBA00007947"/>
    </source>
</evidence>
<feature type="binding site" evidence="17">
    <location>
        <position position="405"/>
    </location>
    <ligand>
        <name>UDP-N-acetyl-alpha-D-glucosamine</name>
        <dbReference type="ChEBI" id="CHEBI:57705"/>
    </ligand>
</feature>
<dbReference type="Proteomes" id="UP001172708">
    <property type="component" value="Unassembled WGS sequence"/>
</dbReference>
<dbReference type="EC" id="2.3.1.157" evidence="17"/>
<dbReference type="GO" id="GO:0003977">
    <property type="term" value="F:UDP-N-acetylglucosamine diphosphorylase activity"/>
    <property type="evidence" value="ECO:0007669"/>
    <property type="project" value="UniProtKB-EC"/>
</dbReference>
<evidence type="ECO:0000256" key="14">
    <source>
        <dbReference type="ARBA" id="ARBA00048247"/>
    </source>
</evidence>
<keyword evidence="8 17" id="KW-0460">Magnesium</keyword>
<keyword evidence="9 17" id="KW-0133">Cell shape</keyword>
<evidence type="ECO:0000256" key="8">
    <source>
        <dbReference type="ARBA" id="ARBA00022842"/>
    </source>
</evidence>
<feature type="binding site" evidence="17">
    <location>
        <position position="433"/>
    </location>
    <ligand>
        <name>acetyl-CoA</name>
        <dbReference type="ChEBI" id="CHEBI:57288"/>
    </ligand>
</feature>
<dbReference type="HAMAP" id="MF_01631">
    <property type="entry name" value="GlmU"/>
    <property type="match status" value="1"/>
</dbReference>
<feature type="binding site" evidence="17">
    <location>
        <position position="361"/>
    </location>
    <ligand>
        <name>UDP-N-acetyl-alpha-D-glucosamine</name>
        <dbReference type="ChEBI" id="CHEBI:57705"/>
    </ligand>
</feature>
<dbReference type="InterPro" id="IPR038009">
    <property type="entry name" value="GlmU_C_LbH"/>
</dbReference>
<dbReference type="InterPro" id="IPR005882">
    <property type="entry name" value="Bifunctional_GlmU"/>
</dbReference>
<feature type="region of interest" description="N-acetyltransferase" evidence="17">
    <location>
        <begin position="280"/>
        <end position="520"/>
    </location>
</feature>
<evidence type="ECO:0000256" key="16">
    <source>
        <dbReference type="ARBA" id="ARBA00049628"/>
    </source>
</evidence>
<feature type="region of interest" description="Linker" evidence="17">
    <location>
        <begin position="259"/>
        <end position="279"/>
    </location>
</feature>
<name>A0ABT8GF65_9MICO</name>
<feature type="binding site" evidence="17">
    <location>
        <position position="26"/>
    </location>
    <ligand>
        <name>UDP-N-acetyl-alpha-D-glucosamine</name>
        <dbReference type="ChEBI" id="CHEBI:57705"/>
    </ligand>
</feature>
<feature type="binding site" evidence="17">
    <location>
        <position position="408"/>
    </location>
    <ligand>
        <name>acetyl-CoA</name>
        <dbReference type="ChEBI" id="CHEBI:57288"/>
    </ligand>
</feature>
<protein>
    <recommendedName>
        <fullName evidence="17">Bifunctional protein GlmU</fullName>
    </recommendedName>
    <domain>
        <recommendedName>
            <fullName evidence="17">UDP-N-acetylglucosamine pyrophosphorylase</fullName>
            <ecNumber evidence="17">2.7.7.23</ecNumber>
        </recommendedName>
        <alternativeName>
            <fullName evidence="17">N-acetylglucosamine-1-phosphate uridyltransferase</fullName>
        </alternativeName>
    </domain>
    <domain>
        <recommendedName>
            <fullName evidence="17">Glucosamine-1-phosphate N-acetyltransferase</fullName>
            <ecNumber evidence="17">2.3.1.157</ecNumber>
        </recommendedName>
    </domain>
</protein>
<keyword evidence="12 17" id="KW-0012">Acyltransferase</keyword>
<dbReference type="InterPro" id="IPR050065">
    <property type="entry name" value="GlmU-like"/>
</dbReference>
<comment type="similarity">
    <text evidence="1 17">In the C-terminal section; belongs to the transferase hexapeptide repeat family.</text>
</comment>
<evidence type="ECO:0000256" key="18">
    <source>
        <dbReference type="SAM" id="MobiDB-lite"/>
    </source>
</evidence>
<sequence length="520" mass="53149">MSRTRPAAVMILAAGAGTRMKSATPKVLHSIAGRSLVGHALTAAAALEPHRVAVVVRHDRERVAAHIREIAPHALLADQDEIPGTGRAVYCGLSTLDATAVAARVAGGEVGDISVLDTQLDGAVVVTSGDVPLVDGDLLGALVDAHDESGAAVTLLTARVDDPTGYGRVVRDAGTDEVVEIVEHKDASAEQRAITEINAGIYVFDAAVLRDALARLGQDNAQGEMYLTDVVAIARGDGGHVFPFVAPDARATEGVNDRVQLAAAGKALNDRILQRWMREGVSIVDPATTWIDADATLAPDATILPGTQLHGQTEIATGATVGPDCTLTDVLVGPGAVVVRTHAERAQIGAGATVGPFAHLRPGSVVGEGGKVGEFVGVKNSVIGPNAKVPHLSYVGDAEIGEGTNVGAGTIFVNYDGVNKHRSTVGSHVRIGSDNTLIAPLTIGDGAYTGAGTTVRHDVPPGALAINSSPQQTVEGWVARRRAGTTSAEAAKRATDADDNADGLSSTSPAATADDSKGDA</sequence>
<proteinExistence type="inferred from homology"/>
<dbReference type="Gene3D" id="2.160.10.10">
    <property type="entry name" value="Hexapeptide repeat proteins"/>
    <property type="match status" value="1"/>
</dbReference>
<evidence type="ECO:0000256" key="3">
    <source>
        <dbReference type="ARBA" id="ARBA00022490"/>
    </source>
</evidence>
<evidence type="ECO:0000256" key="15">
    <source>
        <dbReference type="ARBA" id="ARBA00048493"/>
    </source>
</evidence>
<dbReference type="NCBIfam" id="TIGR01173">
    <property type="entry name" value="glmU"/>
    <property type="match status" value="1"/>
</dbReference>
<comment type="pathway">
    <text evidence="17">Nucleotide-sugar biosynthesis; UDP-N-acetyl-alpha-D-glucosamine biosynthesis; UDP-N-acetyl-alpha-D-glucosamine from N-acetyl-alpha-D-glucosamine 1-phosphate: step 1/1.</text>
</comment>
<feature type="binding site" evidence="17">
    <location>
        <position position="167"/>
    </location>
    <ligand>
        <name>UDP-N-acetyl-alpha-D-glucosamine</name>
        <dbReference type="ChEBI" id="CHEBI:57705"/>
    </ligand>
</feature>
<comment type="catalytic activity">
    <reaction evidence="14 17">
        <text>alpha-D-glucosamine 1-phosphate + acetyl-CoA = N-acetyl-alpha-D-glucosamine 1-phosphate + CoA + H(+)</text>
        <dbReference type="Rhea" id="RHEA:13725"/>
        <dbReference type="ChEBI" id="CHEBI:15378"/>
        <dbReference type="ChEBI" id="CHEBI:57287"/>
        <dbReference type="ChEBI" id="CHEBI:57288"/>
        <dbReference type="ChEBI" id="CHEBI:57776"/>
        <dbReference type="ChEBI" id="CHEBI:58516"/>
        <dbReference type="EC" id="2.3.1.157"/>
    </reaction>
</comment>
<dbReference type="RefSeq" id="WP_301141351.1">
    <property type="nucleotide sequence ID" value="NZ_JAUHQA010000001.1"/>
</dbReference>
<evidence type="ECO:0000256" key="17">
    <source>
        <dbReference type="HAMAP-Rule" id="MF_01631"/>
    </source>
</evidence>
<dbReference type="CDD" id="cd03353">
    <property type="entry name" value="LbH_GlmU_C"/>
    <property type="match status" value="1"/>
</dbReference>
<dbReference type="NCBIfam" id="NF010932">
    <property type="entry name" value="PRK14352.1"/>
    <property type="match status" value="1"/>
</dbReference>
<feature type="binding site" evidence="17">
    <location>
        <position position="183"/>
    </location>
    <ligand>
        <name>UDP-N-acetyl-alpha-D-glucosamine</name>
        <dbReference type="ChEBI" id="CHEBI:57705"/>
    </ligand>
</feature>
<feature type="binding site" evidence="17">
    <location>
        <position position="379"/>
    </location>
    <ligand>
        <name>UDP-N-acetyl-alpha-D-glucosamine</name>
        <dbReference type="ChEBI" id="CHEBI:57705"/>
    </ligand>
</feature>
<comment type="pathway">
    <text evidence="17">Bacterial outer membrane biogenesis; LPS lipid A biosynthesis.</text>
</comment>
<gene>
    <name evidence="17 20" type="primary">glmU</name>
    <name evidence="20" type="ORF">QQX02_03935</name>
</gene>
<comment type="subunit">
    <text evidence="17">Homotrimer.</text>
</comment>
<dbReference type="SUPFAM" id="SSF53448">
    <property type="entry name" value="Nucleotide-diphospho-sugar transferases"/>
    <property type="match status" value="1"/>
</dbReference>
<dbReference type="InterPro" id="IPR025877">
    <property type="entry name" value="MobA-like_NTP_Trfase"/>
</dbReference>
<comment type="pathway">
    <text evidence="17">Nucleotide-sugar biosynthesis; UDP-N-acetyl-alpha-D-glucosamine biosynthesis; N-acetyl-alpha-D-glucosamine 1-phosphate from alpha-D-glucosamine 6-phosphate (route II): step 2/2.</text>
</comment>
<keyword evidence="5 17" id="KW-0548">Nucleotidyltransferase</keyword>
<dbReference type="Pfam" id="PF12804">
    <property type="entry name" value="NTP_transf_3"/>
    <property type="match status" value="1"/>
</dbReference>
<comment type="cofactor">
    <cofactor evidence="17">
        <name>Mg(2+)</name>
        <dbReference type="ChEBI" id="CHEBI:18420"/>
    </cofactor>
    <text evidence="17">Binds 1 Mg(2+) ion per subunit.</text>
</comment>
<feature type="binding site" evidence="17">
    <location>
        <begin position="84"/>
        <end position="85"/>
    </location>
    <ligand>
        <name>UDP-N-acetyl-alpha-D-glucosamine</name>
        <dbReference type="ChEBI" id="CHEBI:57705"/>
    </ligand>
</feature>
<feature type="region of interest" description="Pyrophosphorylase" evidence="17">
    <location>
        <begin position="1"/>
        <end position="258"/>
    </location>
</feature>
<dbReference type="EC" id="2.7.7.23" evidence="17"/>
<dbReference type="InterPro" id="IPR011004">
    <property type="entry name" value="Trimer_LpxA-like_sf"/>
</dbReference>
<evidence type="ECO:0000256" key="11">
    <source>
        <dbReference type="ARBA" id="ARBA00023268"/>
    </source>
</evidence>
<keyword evidence="6 17" id="KW-0479">Metal-binding</keyword>
<feature type="binding site" evidence="17">
    <location>
        <begin position="414"/>
        <end position="415"/>
    </location>
    <ligand>
        <name>acetyl-CoA</name>
        <dbReference type="ChEBI" id="CHEBI:57288"/>
    </ligand>
</feature>
<feature type="region of interest" description="Disordered" evidence="18">
    <location>
        <begin position="480"/>
        <end position="520"/>
    </location>
</feature>
<comment type="caution">
    <text evidence="17">Lacks conserved residue(s) required for the propagation of feature annotation.</text>
</comment>
<dbReference type="CDD" id="cd02540">
    <property type="entry name" value="GT2_GlmU_N_bac"/>
    <property type="match status" value="1"/>
</dbReference>
<dbReference type="SUPFAM" id="SSF51161">
    <property type="entry name" value="Trimeric LpxA-like enzymes"/>
    <property type="match status" value="1"/>
</dbReference>
<feature type="binding site" evidence="17">
    <location>
        <position position="451"/>
    </location>
    <ligand>
        <name>acetyl-CoA</name>
        <dbReference type="ChEBI" id="CHEBI:57288"/>
    </ligand>
</feature>
<keyword evidence="4 17" id="KW-0808">Transferase</keyword>
<comment type="catalytic activity">
    <reaction evidence="15 17">
        <text>N-acetyl-alpha-D-glucosamine 1-phosphate + UTP + H(+) = UDP-N-acetyl-alpha-D-glucosamine + diphosphate</text>
        <dbReference type="Rhea" id="RHEA:13509"/>
        <dbReference type="ChEBI" id="CHEBI:15378"/>
        <dbReference type="ChEBI" id="CHEBI:33019"/>
        <dbReference type="ChEBI" id="CHEBI:46398"/>
        <dbReference type="ChEBI" id="CHEBI:57705"/>
        <dbReference type="ChEBI" id="CHEBI:57776"/>
        <dbReference type="EC" id="2.7.7.23"/>
    </reaction>
</comment>
<dbReference type="EMBL" id="JAUHQA010000001">
    <property type="protein sequence ID" value="MDN4480074.1"/>
    <property type="molecule type" value="Genomic_DNA"/>
</dbReference>
<evidence type="ECO:0000256" key="6">
    <source>
        <dbReference type="ARBA" id="ARBA00022723"/>
    </source>
</evidence>
<accession>A0ABT8GF65</accession>
<evidence type="ECO:0000256" key="4">
    <source>
        <dbReference type="ARBA" id="ARBA00022679"/>
    </source>
</evidence>
<evidence type="ECO:0000256" key="1">
    <source>
        <dbReference type="ARBA" id="ARBA00007707"/>
    </source>
</evidence>
<comment type="subcellular location">
    <subcellularLocation>
        <location evidence="17">Cytoplasm</location>
    </subcellularLocation>
</comment>
<feature type="active site" description="Proton acceptor" evidence="17">
    <location>
        <position position="391"/>
    </location>
</feature>
<dbReference type="PANTHER" id="PTHR43584">
    <property type="entry name" value="NUCLEOTIDYL TRANSFERASE"/>
    <property type="match status" value="1"/>
</dbReference>
<feature type="binding site" evidence="17">
    <location>
        <position position="256"/>
    </location>
    <ligand>
        <name>UDP-N-acetyl-alpha-D-glucosamine</name>
        <dbReference type="ChEBI" id="CHEBI:57705"/>
    </ligand>
</feature>
<organism evidence="20 21">
    <name type="scientific">Demequina muriae</name>
    <dbReference type="NCBI Taxonomy" id="3051664"/>
    <lineage>
        <taxon>Bacteria</taxon>
        <taxon>Bacillati</taxon>
        <taxon>Actinomycetota</taxon>
        <taxon>Actinomycetes</taxon>
        <taxon>Micrococcales</taxon>
        <taxon>Demequinaceae</taxon>
        <taxon>Demequina</taxon>
    </lineage>
</organism>
<dbReference type="PANTHER" id="PTHR43584:SF3">
    <property type="entry name" value="BIFUNCTIONAL PROTEIN GLMU"/>
    <property type="match status" value="1"/>
</dbReference>
<keyword evidence="3 17" id="KW-0963">Cytoplasm</keyword>
<keyword evidence="10 17" id="KW-0573">Peptidoglycan synthesis</keyword>
<dbReference type="Gene3D" id="3.90.550.10">
    <property type="entry name" value="Spore Coat Polysaccharide Biosynthesis Protein SpsA, Chain A"/>
    <property type="match status" value="1"/>
</dbReference>
<feature type="domain" description="MobA-like NTP transferase" evidence="19">
    <location>
        <begin position="10"/>
        <end position="164"/>
    </location>
</feature>
<reference evidence="20" key="1">
    <citation type="submission" date="2023-06" db="EMBL/GenBank/DDBJ databases">
        <title>Egi l300058.</title>
        <authorList>
            <person name="Gao L."/>
            <person name="Fang B.-Z."/>
            <person name="Li W.-J."/>
        </authorList>
    </citation>
    <scope>NUCLEOTIDE SEQUENCE</scope>
    <source>
        <strain evidence="20">EGI L300058</strain>
    </source>
</reference>
<evidence type="ECO:0000256" key="13">
    <source>
        <dbReference type="ARBA" id="ARBA00023316"/>
    </source>
</evidence>
<evidence type="ECO:0000256" key="10">
    <source>
        <dbReference type="ARBA" id="ARBA00022984"/>
    </source>
</evidence>
<keyword evidence="11 17" id="KW-0511">Multifunctional enzyme</keyword>